<gene>
    <name evidence="1" type="ORF">CUN51_05910</name>
</gene>
<evidence type="ECO:0000313" key="1">
    <source>
        <dbReference type="EMBL" id="PJF31011.1"/>
    </source>
</evidence>
<proteinExistence type="predicted"/>
<sequence>MIPEEFKRKLENIANNKRQSAKLRNDPESYLREVMREAKQANLHTVLPVEQIEGLVAEHWLMPLARTSRAEYPMNVIEIASQRRNHRLMLKLLHHPDPVMRINAAENFQILYAMIDGYFDEASALVNQILLLPTEIPEVKYALLRDAGRTSRRGLPREIADTARRLIHDPDAGVSYHALRLLSYLHDVRDWRAVLDRMITLVGDQDEISEYFLAAGVEYLEVMIPIESAVVEWLKTLIETYPPTHRAVEALQYYVRNNPDAALQAGLINRREYREIVGQ</sequence>
<dbReference type="SUPFAM" id="SSF48371">
    <property type="entry name" value="ARM repeat"/>
    <property type="match status" value="1"/>
</dbReference>
<dbReference type="InterPro" id="IPR011989">
    <property type="entry name" value="ARM-like"/>
</dbReference>
<protein>
    <recommendedName>
        <fullName evidence="3">HEAT repeat domain-containing protein</fullName>
    </recommendedName>
</protein>
<comment type="caution">
    <text evidence="1">The sequence shown here is derived from an EMBL/GenBank/DDBJ whole genome shotgun (WGS) entry which is preliminary data.</text>
</comment>
<dbReference type="Gene3D" id="1.25.10.10">
    <property type="entry name" value="Leucine-rich Repeat Variant"/>
    <property type="match status" value="1"/>
</dbReference>
<dbReference type="Proteomes" id="UP000228921">
    <property type="component" value="Unassembled WGS sequence"/>
</dbReference>
<organism evidence="1 2">
    <name type="scientific">Candidatus Thermofonsia Clade 1 bacterium</name>
    <dbReference type="NCBI Taxonomy" id="2364210"/>
    <lineage>
        <taxon>Bacteria</taxon>
        <taxon>Bacillati</taxon>
        <taxon>Chloroflexota</taxon>
        <taxon>Candidatus Thermofontia</taxon>
        <taxon>Candidatus Thermofonsia Clade 1</taxon>
    </lineage>
</organism>
<dbReference type="EMBL" id="PGTK01000005">
    <property type="protein sequence ID" value="PJF31011.1"/>
    <property type="molecule type" value="Genomic_DNA"/>
</dbReference>
<accession>A0A2M8P0D6</accession>
<evidence type="ECO:0008006" key="3">
    <source>
        <dbReference type="Google" id="ProtNLM"/>
    </source>
</evidence>
<evidence type="ECO:0000313" key="2">
    <source>
        <dbReference type="Proteomes" id="UP000228921"/>
    </source>
</evidence>
<dbReference type="InterPro" id="IPR016024">
    <property type="entry name" value="ARM-type_fold"/>
</dbReference>
<reference evidence="1 2" key="1">
    <citation type="submission" date="2017-11" db="EMBL/GenBank/DDBJ databases">
        <title>Evolution of Phototrophy in the Chloroflexi Phylum Driven by Horizontal Gene Transfer.</title>
        <authorList>
            <person name="Ward L.M."/>
            <person name="Hemp J."/>
            <person name="Shih P.M."/>
            <person name="Mcglynn S.E."/>
            <person name="Fischer W."/>
        </authorList>
    </citation>
    <scope>NUCLEOTIDE SEQUENCE [LARGE SCALE GENOMIC DNA]</scope>
    <source>
        <strain evidence="1">CP2_2F</strain>
    </source>
</reference>
<dbReference type="AlphaFoldDB" id="A0A2M8P0D6"/>
<name>A0A2M8P0D6_9CHLR</name>